<comment type="caution">
    <text evidence="2">The sequence shown here is derived from an EMBL/GenBank/DDBJ whole genome shotgun (WGS) entry which is preliminary data.</text>
</comment>
<dbReference type="EMBL" id="JBCEZU010000002">
    <property type="protein sequence ID" value="KAK9541731.1"/>
    <property type="molecule type" value="Genomic_DNA"/>
</dbReference>
<evidence type="ECO:0000313" key="2">
    <source>
        <dbReference type="EMBL" id="KAK9541731.1"/>
    </source>
</evidence>
<proteinExistence type="predicted"/>
<gene>
    <name evidence="2" type="ORF">VZT92_001752</name>
</gene>
<evidence type="ECO:0000256" key="1">
    <source>
        <dbReference type="SAM" id="MobiDB-lite"/>
    </source>
</evidence>
<reference evidence="2 3" key="1">
    <citation type="journal article" date="2024" name="Genome Biol. Evol.">
        <title>Chromosome-level genome assembly of the viviparous eelpout Zoarces viviparus.</title>
        <authorList>
            <person name="Fuhrmann N."/>
            <person name="Brasseur M.V."/>
            <person name="Bakowski C.E."/>
            <person name="Podsiadlowski L."/>
            <person name="Prost S."/>
            <person name="Krehenwinkel H."/>
            <person name="Mayer C."/>
        </authorList>
    </citation>
    <scope>NUCLEOTIDE SEQUENCE [LARGE SCALE GENOMIC DNA]</scope>
    <source>
        <strain evidence="2">NO-MEL_2022_Ind0_liver</strain>
    </source>
</reference>
<accession>A0AAW1G4C0</accession>
<organism evidence="2 3">
    <name type="scientific">Zoarces viviparus</name>
    <name type="common">Viviparous eelpout</name>
    <name type="synonym">Blennius viviparus</name>
    <dbReference type="NCBI Taxonomy" id="48416"/>
    <lineage>
        <taxon>Eukaryota</taxon>
        <taxon>Metazoa</taxon>
        <taxon>Chordata</taxon>
        <taxon>Craniata</taxon>
        <taxon>Vertebrata</taxon>
        <taxon>Euteleostomi</taxon>
        <taxon>Actinopterygii</taxon>
        <taxon>Neopterygii</taxon>
        <taxon>Teleostei</taxon>
        <taxon>Neoteleostei</taxon>
        <taxon>Acanthomorphata</taxon>
        <taxon>Eupercaria</taxon>
        <taxon>Perciformes</taxon>
        <taxon>Cottioidei</taxon>
        <taxon>Zoarcales</taxon>
        <taxon>Zoarcidae</taxon>
        <taxon>Zoarcinae</taxon>
        <taxon>Zoarces</taxon>
    </lineage>
</organism>
<sequence>MFEASGSRQPPVAPDGGFPSPPPLLWQLAFPTMHWESGESERVGKLCCPCANAKSQHRTACLSNNLCNSV</sequence>
<dbReference type="AlphaFoldDB" id="A0AAW1G4C0"/>
<dbReference type="Proteomes" id="UP001488805">
    <property type="component" value="Unassembled WGS sequence"/>
</dbReference>
<evidence type="ECO:0000313" key="3">
    <source>
        <dbReference type="Proteomes" id="UP001488805"/>
    </source>
</evidence>
<feature type="region of interest" description="Disordered" evidence="1">
    <location>
        <begin position="1"/>
        <end position="20"/>
    </location>
</feature>
<keyword evidence="3" id="KW-1185">Reference proteome</keyword>
<protein>
    <submittedName>
        <fullName evidence="2">Uncharacterized protein</fullName>
    </submittedName>
</protein>
<name>A0AAW1G4C0_ZOAVI</name>